<dbReference type="Proteomes" id="UP001153678">
    <property type="component" value="Unassembled WGS sequence"/>
</dbReference>
<evidence type="ECO:0000313" key="1">
    <source>
        <dbReference type="EMBL" id="CAI2192275.1"/>
    </source>
</evidence>
<reference evidence="1" key="1">
    <citation type="submission" date="2022-08" db="EMBL/GenBank/DDBJ databases">
        <authorList>
            <person name="Kallberg Y."/>
            <person name="Tangrot J."/>
            <person name="Rosling A."/>
        </authorList>
    </citation>
    <scope>NUCLEOTIDE SEQUENCE</scope>
    <source>
        <strain evidence="1">Wild A</strain>
    </source>
</reference>
<comment type="caution">
    <text evidence="1">The sequence shown here is derived from an EMBL/GenBank/DDBJ whole genome shotgun (WGS) entry which is preliminary data.</text>
</comment>
<name>A0A9W4T4I9_9GLOM</name>
<protein>
    <submittedName>
        <fullName evidence="1">6024_t:CDS:1</fullName>
    </submittedName>
</protein>
<sequence>KVEVNTLKGREEITIAKLTQTDACLEKIEKVVILLLNQKV</sequence>
<keyword evidence="2" id="KW-1185">Reference proteome</keyword>
<accession>A0A9W4T4I9</accession>
<proteinExistence type="predicted"/>
<dbReference type="AlphaFoldDB" id="A0A9W4T4I9"/>
<organism evidence="1 2">
    <name type="scientific">Funneliformis geosporum</name>
    <dbReference type="NCBI Taxonomy" id="1117311"/>
    <lineage>
        <taxon>Eukaryota</taxon>
        <taxon>Fungi</taxon>
        <taxon>Fungi incertae sedis</taxon>
        <taxon>Mucoromycota</taxon>
        <taxon>Glomeromycotina</taxon>
        <taxon>Glomeromycetes</taxon>
        <taxon>Glomerales</taxon>
        <taxon>Glomeraceae</taxon>
        <taxon>Funneliformis</taxon>
    </lineage>
</organism>
<gene>
    <name evidence="1" type="ORF">FWILDA_LOCUS15496</name>
</gene>
<dbReference type="EMBL" id="CAMKVN010008191">
    <property type="protein sequence ID" value="CAI2192275.1"/>
    <property type="molecule type" value="Genomic_DNA"/>
</dbReference>
<feature type="non-terminal residue" evidence="1">
    <location>
        <position position="1"/>
    </location>
</feature>
<evidence type="ECO:0000313" key="2">
    <source>
        <dbReference type="Proteomes" id="UP001153678"/>
    </source>
</evidence>